<comment type="caution">
    <text evidence="1">The sequence shown here is derived from an EMBL/GenBank/DDBJ whole genome shotgun (WGS) entry which is preliminary data.</text>
</comment>
<dbReference type="EMBL" id="MU393437">
    <property type="protein sequence ID" value="KAI4868580.1"/>
    <property type="molecule type" value="Genomic_DNA"/>
</dbReference>
<gene>
    <name evidence="1" type="ORF">F4820DRAFT_114321</name>
</gene>
<sequence>MAPPISKTSAEPTLYDILSLTPKHLEGQASAAQQQKIVKQAYRRALLNYHPDKAASKDSEASASASASSSTPKPSDPKPSPQKKSQSKSQPQKQPRIRYTVDQIQHAYGVLSDHKQRAEYNRILRSQNRGQQAAAAAAASSFQTGVETVDLDDVAFDERTGVYYRACRCGNARGYAFTEENLEEFEDDGVLMVECLDCSLWVRVLFAAAEEDEVDNGNDGSNGGGTREGEGVVAAKSEDADAVAVTTAGERRGSGTTGRGFTFNWSVNWGISLSGSVAAGRSSVSRR</sequence>
<keyword evidence="2" id="KW-1185">Reference proteome</keyword>
<organism evidence="1 2">
    <name type="scientific">Hypoxylon rubiginosum</name>
    <dbReference type="NCBI Taxonomy" id="110542"/>
    <lineage>
        <taxon>Eukaryota</taxon>
        <taxon>Fungi</taxon>
        <taxon>Dikarya</taxon>
        <taxon>Ascomycota</taxon>
        <taxon>Pezizomycotina</taxon>
        <taxon>Sordariomycetes</taxon>
        <taxon>Xylariomycetidae</taxon>
        <taxon>Xylariales</taxon>
        <taxon>Hypoxylaceae</taxon>
        <taxon>Hypoxylon</taxon>
    </lineage>
</organism>
<reference evidence="1 2" key="1">
    <citation type="journal article" date="2022" name="New Phytol.">
        <title>Ecological generalism drives hyperdiversity of secondary metabolite gene clusters in xylarialean endophytes.</title>
        <authorList>
            <person name="Franco M.E.E."/>
            <person name="Wisecaver J.H."/>
            <person name="Arnold A.E."/>
            <person name="Ju Y.M."/>
            <person name="Slot J.C."/>
            <person name="Ahrendt S."/>
            <person name="Moore L.P."/>
            <person name="Eastman K.E."/>
            <person name="Scott K."/>
            <person name="Konkel Z."/>
            <person name="Mondo S.J."/>
            <person name="Kuo A."/>
            <person name="Hayes R.D."/>
            <person name="Haridas S."/>
            <person name="Andreopoulos B."/>
            <person name="Riley R."/>
            <person name="LaButti K."/>
            <person name="Pangilinan J."/>
            <person name="Lipzen A."/>
            <person name="Amirebrahimi M."/>
            <person name="Yan J."/>
            <person name="Adam C."/>
            <person name="Keymanesh K."/>
            <person name="Ng V."/>
            <person name="Louie K."/>
            <person name="Northen T."/>
            <person name="Drula E."/>
            <person name="Henrissat B."/>
            <person name="Hsieh H.M."/>
            <person name="Youens-Clark K."/>
            <person name="Lutzoni F."/>
            <person name="Miadlikowska J."/>
            <person name="Eastwood D.C."/>
            <person name="Hamelin R.C."/>
            <person name="Grigoriev I.V."/>
            <person name="U'Ren J.M."/>
        </authorList>
    </citation>
    <scope>NUCLEOTIDE SEQUENCE [LARGE SCALE GENOMIC DNA]</scope>
    <source>
        <strain evidence="1 2">CBS 119005</strain>
    </source>
</reference>
<protein>
    <submittedName>
        <fullName evidence="1">Uncharacterized protein</fullName>
    </submittedName>
</protein>
<accession>A0ACB9ZCR5</accession>
<evidence type="ECO:0000313" key="1">
    <source>
        <dbReference type="EMBL" id="KAI4868580.1"/>
    </source>
</evidence>
<evidence type="ECO:0000313" key="2">
    <source>
        <dbReference type="Proteomes" id="UP001497700"/>
    </source>
</evidence>
<proteinExistence type="predicted"/>
<name>A0ACB9ZCR5_9PEZI</name>
<dbReference type="Proteomes" id="UP001497700">
    <property type="component" value="Unassembled WGS sequence"/>
</dbReference>